<evidence type="ECO:0000256" key="1">
    <source>
        <dbReference type="SAM" id="MobiDB-lite"/>
    </source>
</evidence>
<gene>
    <name evidence="2" type="primary">LOC115416431</name>
</gene>
<reference evidence="2" key="2">
    <citation type="submission" date="2025-09" db="UniProtKB">
        <authorList>
            <consortium name="Ensembl"/>
        </authorList>
    </citation>
    <scope>IDENTIFICATION</scope>
</reference>
<dbReference type="InterPro" id="IPR029625">
    <property type="entry name" value="FAM169"/>
</dbReference>
<dbReference type="Ensembl" id="ENSSORT00005014758.1">
    <property type="protein sequence ID" value="ENSSORP00005014336.1"/>
    <property type="gene ID" value="ENSSORG00005007342.1"/>
</dbReference>
<dbReference type="Proteomes" id="UP000472271">
    <property type="component" value="Unassembled WGS sequence"/>
</dbReference>
<reference evidence="2" key="1">
    <citation type="submission" date="2025-08" db="UniProtKB">
        <authorList>
            <consortium name="Ensembl"/>
        </authorList>
    </citation>
    <scope>IDENTIFICATION</scope>
</reference>
<evidence type="ECO:0000313" key="2">
    <source>
        <dbReference type="Ensembl" id="ENSSORP00005014336.1"/>
    </source>
</evidence>
<keyword evidence="3" id="KW-1185">Reference proteome</keyword>
<dbReference type="SUPFAM" id="SSF55729">
    <property type="entry name" value="Acyl-CoA N-acyltransferases (Nat)"/>
    <property type="match status" value="1"/>
</dbReference>
<organism evidence="2 3">
    <name type="scientific">Sphaeramia orbicularis</name>
    <name type="common">orbiculate cardinalfish</name>
    <dbReference type="NCBI Taxonomy" id="375764"/>
    <lineage>
        <taxon>Eukaryota</taxon>
        <taxon>Metazoa</taxon>
        <taxon>Chordata</taxon>
        <taxon>Craniata</taxon>
        <taxon>Vertebrata</taxon>
        <taxon>Euteleostomi</taxon>
        <taxon>Actinopterygii</taxon>
        <taxon>Neopterygii</taxon>
        <taxon>Teleostei</taxon>
        <taxon>Neoteleostei</taxon>
        <taxon>Acanthomorphata</taxon>
        <taxon>Gobiaria</taxon>
        <taxon>Kurtiformes</taxon>
        <taxon>Apogonoidei</taxon>
        <taxon>Apogonidae</taxon>
        <taxon>Apogoninae</taxon>
        <taxon>Sphaeramia</taxon>
    </lineage>
</organism>
<dbReference type="PANTHER" id="PTHR22442">
    <property type="match status" value="1"/>
</dbReference>
<protein>
    <submittedName>
        <fullName evidence="2">Family with sequence similarity 169 member B</fullName>
    </submittedName>
</protein>
<accession>A0A672ZAI0</accession>
<feature type="compositionally biased region" description="Basic residues" evidence="1">
    <location>
        <begin position="282"/>
        <end position="292"/>
    </location>
</feature>
<dbReference type="InParanoid" id="A0A672ZAI0"/>
<sequence length="300" mass="33648">MRGPVVPVVAVYLPDRWWAVDDVLRMSNASRSGFQSVQSVMERVVVFLLSQVVDRPLQEEVHFYPHPPTETCKLLWREGEAVGFYSVKHKGSLCDGWSSRCYQLTVLDTLLVRRRCRRSGLGLHILDHFCNTFYSEDVLGVSAPLSASMVSVCRRFLHRHTEHRERLYEVEAPGGWAQRRNIWINIQLGRYAHGINKDISLISAETEQKEEDDSSEQVLTGADDAHLLNSSVINSSEQFEVCGRSPDGGSLSSRFCGTGCGAPAHADDLDRGRPTATPAKSHNTKRRGVKRVHPAEDTVH</sequence>
<name>A0A672ZAI0_9TELE</name>
<dbReference type="InterPro" id="IPR016181">
    <property type="entry name" value="Acyl_CoA_acyltransferase"/>
</dbReference>
<evidence type="ECO:0000313" key="3">
    <source>
        <dbReference type="Proteomes" id="UP000472271"/>
    </source>
</evidence>
<dbReference type="PANTHER" id="PTHR22442:SF4">
    <property type="entry name" value="PROTEIN FAM169BP"/>
    <property type="match status" value="1"/>
</dbReference>
<feature type="region of interest" description="Disordered" evidence="1">
    <location>
        <begin position="264"/>
        <end position="300"/>
    </location>
</feature>
<proteinExistence type="predicted"/>
<dbReference type="AlphaFoldDB" id="A0A672ZAI0"/>